<dbReference type="Proteomes" id="UP000016927">
    <property type="component" value="Unassembled WGS sequence"/>
</dbReference>
<dbReference type="VEuPathDB" id="MicrosporidiaDB:NBO_218g0002"/>
<dbReference type="EMBL" id="KB909126">
    <property type="protein sequence ID" value="EOB13066.1"/>
    <property type="molecule type" value="Genomic_DNA"/>
</dbReference>
<dbReference type="HOGENOM" id="CLU_512003_0_0_1"/>
<protein>
    <submittedName>
        <fullName evidence="1">Uncharacterized protein</fullName>
    </submittedName>
</protein>
<evidence type="ECO:0000313" key="1">
    <source>
        <dbReference type="EMBL" id="EOB13066.1"/>
    </source>
</evidence>
<gene>
    <name evidence="1" type="ORF">NBO_218g0002</name>
</gene>
<proteinExistence type="predicted"/>
<reference evidence="1 2" key="1">
    <citation type="journal article" date="2013" name="BMC Genomics">
        <title>Comparative genomics of parasitic silkworm microsporidia reveal an association between genome expansion and host adaptation.</title>
        <authorList>
            <person name="Pan G."/>
            <person name="Xu J."/>
            <person name="Li T."/>
            <person name="Xia Q."/>
            <person name="Liu S.L."/>
            <person name="Zhang G."/>
            <person name="Li S."/>
            <person name="Li C."/>
            <person name="Liu H."/>
            <person name="Yang L."/>
            <person name="Liu T."/>
            <person name="Zhang X."/>
            <person name="Wu Z."/>
            <person name="Fan W."/>
            <person name="Dang X."/>
            <person name="Xiang H."/>
            <person name="Tao M."/>
            <person name="Li Y."/>
            <person name="Hu J."/>
            <person name="Li Z."/>
            <person name="Lin L."/>
            <person name="Luo J."/>
            <person name="Geng L."/>
            <person name="Wang L."/>
            <person name="Long M."/>
            <person name="Wan Y."/>
            <person name="He N."/>
            <person name="Zhang Z."/>
            <person name="Lu C."/>
            <person name="Keeling P.J."/>
            <person name="Wang J."/>
            <person name="Xiang Z."/>
            <person name="Zhou Z."/>
        </authorList>
    </citation>
    <scope>NUCLEOTIDE SEQUENCE [LARGE SCALE GENOMIC DNA]</scope>
    <source>
        <strain evidence="2">CQ1 / CVCC 102059</strain>
    </source>
</reference>
<organism evidence="1 2">
    <name type="scientific">Nosema bombycis (strain CQ1 / CVCC 102059)</name>
    <name type="common">Microsporidian parasite</name>
    <name type="synonym">Pebrine of silkworm</name>
    <dbReference type="NCBI Taxonomy" id="578461"/>
    <lineage>
        <taxon>Eukaryota</taxon>
        <taxon>Fungi</taxon>
        <taxon>Fungi incertae sedis</taxon>
        <taxon>Microsporidia</taxon>
        <taxon>Nosematidae</taxon>
        <taxon>Nosema</taxon>
    </lineage>
</organism>
<name>R0KQQ3_NOSB1</name>
<accession>R0KQQ3</accession>
<dbReference type="OrthoDB" id="411646at2759"/>
<dbReference type="AlphaFoldDB" id="R0KQQ3"/>
<sequence length="493" mass="58929">MNLFIILLEYVLKSRGDLIDATKVYFLENIFWDEGQEIVKSDKGFLGEITISLGRDSIDTFDDEVDYYFNTCHFLKSTHQRYFRLEKSMMNEIISYFESSQDDKCFLKFRMNFLERPIKDRFAYQKYKGEENALITFKLIGISKDNEIKVSKYDGIEPWTLYTAERFAVIYLLWHLKASCFSDKTKSKELFENLEECGEFPLYYFKDYYECSKNLKALFDEFHYFYVVDENYFKSQAAESFKLNVDKVTIMIMSEFINRLHVKNNEEIKTLKLDDTNETFKLKNALFEKNCRHIEYIFANECIFFVIDDNHDIDHYITNIYYIVSEAVKLDLEKYKNLTPKDVESIDEFDLKFYQDELIGVRINHLGIICIYEHLENHFSKILGLKVETLEDYDIMDKMLCDYYNMFRNIFENYNKPSEEQIDLLHTYHPLFFDNYNHKIINGFEIIVRTPAKFSLIKGFDDKGDEFNFKKDVHYFVDDVTGNLYCPSGSSKN</sequence>
<keyword evidence="2" id="KW-1185">Reference proteome</keyword>
<evidence type="ECO:0000313" key="2">
    <source>
        <dbReference type="Proteomes" id="UP000016927"/>
    </source>
</evidence>